<sequence>MTEFDTPSFDAVLEIEGHCSKFSRQISCVVQELPAVFDRNPASPAPTPDYAQGVDLPKMCDDGYPASSEGGSRNMPGDLESALHSALSIHDPCTGPNGLSESSPPLINAGFSDLPVELFIGIVSLLRPVFPRKPRHRHADNEITRFYQERRAFAALRAVCVGWCRVLTPMVYEEVVLDVQPLTPKGIEAVAGVLNCAARHVKSVVLRARPRSGCSGHDLLKQAGDAIRHGLRECSQLRHLELHGDNRVFAHRKTIHTTIKKLALNVTSLSLNFTHHKDLSHLLVGLGRSLERLQISNSMYYTHAKFHLPSELPRLQHLELSGRMPPVGNETWHVLNKLFSRIKNKKTGEIPLQSLVLDDVGSPIAITTILSADRLGSRLVTLRIRLGGKPSRQDTSLPTQVLKLCPTLIDFTYIARVSRDVFEHIPPTLRHLSLEVDWKMPLITPEDLQTVIGSRRSSALETLTILNHKVRTSTRLPYIDVFSKTLVNICRDLGVRVEEKPYGAALIMHF</sequence>
<dbReference type="InterPro" id="IPR032675">
    <property type="entry name" value="LRR_dom_sf"/>
</dbReference>
<protein>
    <submittedName>
        <fullName evidence="1">Uncharacterized protein</fullName>
    </submittedName>
</protein>
<evidence type="ECO:0000313" key="2">
    <source>
        <dbReference type="Proteomes" id="UP001063166"/>
    </source>
</evidence>
<name>A0A9P3PTY7_LYOSH</name>
<gene>
    <name evidence="1" type="ORF">LshimejAT787_0904210</name>
</gene>
<proteinExistence type="predicted"/>
<dbReference type="AlphaFoldDB" id="A0A9P3PTY7"/>
<reference evidence="1" key="1">
    <citation type="submission" date="2022-07" db="EMBL/GenBank/DDBJ databases">
        <title>The genome of Lyophyllum shimeji provides insight into the initial evolution of ectomycorrhizal fungal genome.</title>
        <authorList>
            <person name="Kobayashi Y."/>
            <person name="Shibata T."/>
            <person name="Hirakawa H."/>
            <person name="Shigenobu S."/>
            <person name="Nishiyama T."/>
            <person name="Yamada A."/>
            <person name="Hasebe M."/>
            <person name="Kawaguchi M."/>
        </authorList>
    </citation>
    <scope>NUCLEOTIDE SEQUENCE</scope>
    <source>
        <strain evidence="1">AT787</strain>
    </source>
</reference>
<dbReference type="EMBL" id="BRPK01000009">
    <property type="protein sequence ID" value="GLB41206.1"/>
    <property type="molecule type" value="Genomic_DNA"/>
</dbReference>
<dbReference type="Gene3D" id="3.80.10.10">
    <property type="entry name" value="Ribonuclease Inhibitor"/>
    <property type="match status" value="1"/>
</dbReference>
<organism evidence="1 2">
    <name type="scientific">Lyophyllum shimeji</name>
    <name type="common">Hon-shimeji</name>
    <name type="synonym">Tricholoma shimeji</name>
    <dbReference type="NCBI Taxonomy" id="47721"/>
    <lineage>
        <taxon>Eukaryota</taxon>
        <taxon>Fungi</taxon>
        <taxon>Dikarya</taxon>
        <taxon>Basidiomycota</taxon>
        <taxon>Agaricomycotina</taxon>
        <taxon>Agaricomycetes</taxon>
        <taxon>Agaricomycetidae</taxon>
        <taxon>Agaricales</taxon>
        <taxon>Tricholomatineae</taxon>
        <taxon>Lyophyllaceae</taxon>
        <taxon>Lyophyllum</taxon>
    </lineage>
</organism>
<dbReference type="Proteomes" id="UP001063166">
    <property type="component" value="Unassembled WGS sequence"/>
</dbReference>
<accession>A0A9P3PTY7</accession>
<evidence type="ECO:0000313" key="1">
    <source>
        <dbReference type="EMBL" id="GLB41206.1"/>
    </source>
</evidence>
<comment type="caution">
    <text evidence="1">The sequence shown here is derived from an EMBL/GenBank/DDBJ whole genome shotgun (WGS) entry which is preliminary data.</text>
</comment>
<dbReference type="SUPFAM" id="SSF52047">
    <property type="entry name" value="RNI-like"/>
    <property type="match status" value="1"/>
</dbReference>
<keyword evidence="2" id="KW-1185">Reference proteome</keyword>
<dbReference type="OrthoDB" id="2912498at2759"/>